<proteinExistence type="predicted"/>
<gene>
    <name evidence="6" type="ORF">ACFPFW_17865</name>
</gene>
<keyword evidence="4" id="KW-0472">Membrane</keyword>
<feature type="domain" description="DUF1232" evidence="5">
    <location>
        <begin position="57"/>
        <end position="91"/>
    </location>
</feature>
<name>A0ABV9Z581_9HYPH</name>
<reference evidence="7" key="1">
    <citation type="journal article" date="2019" name="Int. J. Syst. Evol. Microbiol.">
        <title>The Global Catalogue of Microorganisms (GCM) 10K type strain sequencing project: providing services to taxonomists for standard genome sequencing and annotation.</title>
        <authorList>
            <consortium name="The Broad Institute Genomics Platform"/>
            <consortium name="The Broad Institute Genome Sequencing Center for Infectious Disease"/>
            <person name="Wu L."/>
            <person name="Ma J."/>
        </authorList>
    </citation>
    <scope>NUCLEOTIDE SEQUENCE [LARGE SCALE GENOMIC DNA]</scope>
    <source>
        <strain evidence="7">CGMCC 1.16444</strain>
    </source>
</reference>
<comment type="subcellular location">
    <subcellularLocation>
        <location evidence="1">Endomembrane system</location>
        <topology evidence="1">Multi-pass membrane protein</topology>
    </subcellularLocation>
</comment>
<dbReference type="Pfam" id="PF06803">
    <property type="entry name" value="DUF1232"/>
    <property type="match status" value="1"/>
</dbReference>
<evidence type="ECO:0000256" key="2">
    <source>
        <dbReference type="ARBA" id="ARBA00022692"/>
    </source>
</evidence>
<comment type="caution">
    <text evidence="6">The sequence shown here is derived from an EMBL/GenBank/DDBJ whole genome shotgun (WGS) entry which is preliminary data.</text>
</comment>
<keyword evidence="2" id="KW-0812">Transmembrane</keyword>
<dbReference type="PIRSF" id="PIRSF031804">
    <property type="entry name" value="UCP031804"/>
    <property type="match status" value="1"/>
</dbReference>
<organism evidence="6 7">
    <name type="scientific">Flaviflagellibacter deserti</name>
    <dbReference type="NCBI Taxonomy" id="2267266"/>
    <lineage>
        <taxon>Bacteria</taxon>
        <taxon>Pseudomonadati</taxon>
        <taxon>Pseudomonadota</taxon>
        <taxon>Alphaproteobacteria</taxon>
        <taxon>Hyphomicrobiales</taxon>
        <taxon>Flaviflagellibacter</taxon>
    </lineage>
</organism>
<evidence type="ECO:0000313" key="7">
    <source>
        <dbReference type="Proteomes" id="UP001595796"/>
    </source>
</evidence>
<evidence type="ECO:0000259" key="5">
    <source>
        <dbReference type="Pfam" id="PF06803"/>
    </source>
</evidence>
<dbReference type="InterPro" id="IPR010652">
    <property type="entry name" value="DUF1232"/>
</dbReference>
<dbReference type="InterPro" id="IPR016983">
    <property type="entry name" value="UCP031804"/>
</dbReference>
<evidence type="ECO:0000256" key="4">
    <source>
        <dbReference type="ARBA" id="ARBA00023136"/>
    </source>
</evidence>
<protein>
    <submittedName>
        <fullName evidence="6">YkvA family protein</fullName>
    </submittedName>
</protein>
<dbReference type="RefSeq" id="WP_114957800.1">
    <property type="nucleotide sequence ID" value="NZ_JBHSJF010000008.1"/>
</dbReference>
<evidence type="ECO:0000256" key="3">
    <source>
        <dbReference type="ARBA" id="ARBA00022989"/>
    </source>
</evidence>
<dbReference type="EMBL" id="JBHSJF010000008">
    <property type="protein sequence ID" value="MFC5069886.1"/>
    <property type="molecule type" value="Genomic_DNA"/>
</dbReference>
<evidence type="ECO:0000256" key="1">
    <source>
        <dbReference type="ARBA" id="ARBA00004127"/>
    </source>
</evidence>
<dbReference type="Proteomes" id="UP001595796">
    <property type="component" value="Unassembled WGS sequence"/>
</dbReference>
<evidence type="ECO:0000313" key="6">
    <source>
        <dbReference type="EMBL" id="MFC5069886.1"/>
    </source>
</evidence>
<sequence>MARKRKDDELTRIEQEREVREGFWPKLQKFAANLPFAEQALSAYYCAFDRETPNSVRFTLIGALAYFVLPMDAIPDILPLLGFADDAGVLSAALVAVGSNIKESHRVAARASLERLRTGETA</sequence>
<accession>A0ABV9Z581</accession>
<keyword evidence="3" id="KW-1133">Transmembrane helix</keyword>
<keyword evidence="7" id="KW-1185">Reference proteome</keyword>